<dbReference type="AlphaFoldDB" id="A0A0F9H289"/>
<comment type="caution">
    <text evidence="2">The sequence shown here is derived from an EMBL/GenBank/DDBJ whole genome shotgun (WGS) entry which is preliminary data.</text>
</comment>
<sequence length="120" mass="12784">MRVLIVQEDRDLARLWASHLQRSGASVAHAVTQDEATATLRDMPIDIVILSLTLRDGSALAIADYAGYRRPAARIIPVTSASFFSDGSVFNLMPNACTSVEAGTAPEDLTAIVTHYGAAP</sequence>
<reference evidence="2" key="1">
    <citation type="journal article" date="2015" name="Nature">
        <title>Complex archaea that bridge the gap between prokaryotes and eukaryotes.</title>
        <authorList>
            <person name="Spang A."/>
            <person name="Saw J.H."/>
            <person name="Jorgensen S.L."/>
            <person name="Zaremba-Niedzwiedzka K."/>
            <person name="Martijn J."/>
            <person name="Lind A.E."/>
            <person name="van Eijk R."/>
            <person name="Schleper C."/>
            <person name="Guy L."/>
            <person name="Ettema T.J."/>
        </authorList>
    </citation>
    <scope>NUCLEOTIDE SEQUENCE</scope>
</reference>
<protein>
    <recommendedName>
        <fullName evidence="1">Response regulatory domain-containing protein</fullName>
    </recommendedName>
</protein>
<gene>
    <name evidence="2" type="ORF">LCGC14_1837950</name>
</gene>
<dbReference type="InterPro" id="IPR001789">
    <property type="entry name" value="Sig_transdc_resp-reg_receiver"/>
</dbReference>
<feature type="domain" description="Response regulatory" evidence="1">
    <location>
        <begin position="2"/>
        <end position="117"/>
    </location>
</feature>
<evidence type="ECO:0000259" key="1">
    <source>
        <dbReference type="PROSITE" id="PS50110"/>
    </source>
</evidence>
<dbReference type="Gene3D" id="3.40.50.2300">
    <property type="match status" value="1"/>
</dbReference>
<name>A0A0F9H289_9ZZZZ</name>
<dbReference type="PROSITE" id="PS50110">
    <property type="entry name" value="RESPONSE_REGULATORY"/>
    <property type="match status" value="1"/>
</dbReference>
<proteinExistence type="predicted"/>
<organism evidence="2">
    <name type="scientific">marine sediment metagenome</name>
    <dbReference type="NCBI Taxonomy" id="412755"/>
    <lineage>
        <taxon>unclassified sequences</taxon>
        <taxon>metagenomes</taxon>
        <taxon>ecological metagenomes</taxon>
    </lineage>
</organism>
<dbReference type="GO" id="GO:0000160">
    <property type="term" value="P:phosphorelay signal transduction system"/>
    <property type="evidence" value="ECO:0007669"/>
    <property type="project" value="InterPro"/>
</dbReference>
<evidence type="ECO:0000313" key="2">
    <source>
        <dbReference type="EMBL" id="KKL97091.1"/>
    </source>
</evidence>
<dbReference type="SUPFAM" id="SSF52172">
    <property type="entry name" value="CheY-like"/>
    <property type="match status" value="1"/>
</dbReference>
<accession>A0A0F9H289</accession>
<dbReference type="InterPro" id="IPR011006">
    <property type="entry name" value="CheY-like_superfamily"/>
</dbReference>
<dbReference type="EMBL" id="LAZR01018255">
    <property type="protein sequence ID" value="KKL97091.1"/>
    <property type="molecule type" value="Genomic_DNA"/>
</dbReference>